<dbReference type="Gene3D" id="1.20.1250.20">
    <property type="entry name" value="MFS general substrate transporter like domains"/>
    <property type="match status" value="1"/>
</dbReference>
<feature type="transmembrane region" description="Helical" evidence="1">
    <location>
        <begin position="509"/>
        <end position="528"/>
    </location>
</feature>
<dbReference type="SUPFAM" id="SSF103473">
    <property type="entry name" value="MFS general substrate transporter"/>
    <property type="match status" value="1"/>
</dbReference>
<reference evidence="2" key="1">
    <citation type="submission" date="2021-02" db="EMBL/GenBank/DDBJ databases">
        <authorList>
            <person name="Nowell W R."/>
        </authorList>
    </citation>
    <scope>NUCLEOTIDE SEQUENCE</scope>
</reference>
<dbReference type="PANTHER" id="PTHR11360">
    <property type="entry name" value="MONOCARBOXYLATE TRANSPORTER"/>
    <property type="match status" value="1"/>
</dbReference>
<protein>
    <recommendedName>
        <fullName evidence="5">Monocarboxylate transporter</fullName>
    </recommendedName>
</protein>
<dbReference type="EMBL" id="CAJNRG010001744">
    <property type="protein sequence ID" value="CAF2038375.1"/>
    <property type="molecule type" value="Genomic_DNA"/>
</dbReference>
<feature type="transmembrane region" description="Helical" evidence="1">
    <location>
        <begin position="31"/>
        <end position="51"/>
    </location>
</feature>
<feature type="transmembrane region" description="Helical" evidence="1">
    <location>
        <begin position="345"/>
        <end position="369"/>
    </location>
</feature>
<dbReference type="GO" id="GO:0008028">
    <property type="term" value="F:monocarboxylic acid transmembrane transporter activity"/>
    <property type="evidence" value="ECO:0007669"/>
    <property type="project" value="TreeGrafter"/>
</dbReference>
<accession>A0A816NQL0</accession>
<feature type="transmembrane region" description="Helical" evidence="1">
    <location>
        <begin position="71"/>
        <end position="94"/>
    </location>
</feature>
<comment type="caution">
    <text evidence="2">The sequence shown here is derived from an EMBL/GenBank/DDBJ whole genome shotgun (WGS) entry which is preliminary data.</text>
</comment>
<organism evidence="2 4">
    <name type="scientific">Rotaria magnacalcarata</name>
    <dbReference type="NCBI Taxonomy" id="392030"/>
    <lineage>
        <taxon>Eukaryota</taxon>
        <taxon>Metazoa</taxon>
        <taxon>Spiralia</taxon>
        <taxon>Gnathifera</taxon>
        <taxon>Rotifera</taxon>
        <taxon>Eurotatoria</taxon>
        <taxon>Bdelloidea</taxon>
        <taxon>Philodinida</taxon>
        <taxon>Philodinidae</taxon>
        <taxon>Rotaria</taxon>
    </lineage>
</organism>
<dbReference type="EMBL" id="CAJOBF010004827">
    <property type="protein sequence ID" value="CAF4154207.1"/>
    <property type="molecule type" value="Genomic_DNA"/>
</dbReference>
<sequence>MSDTPKKKRIEESEQVVDEKYEYITKLPDGGYGWVIAITAMLCNLVCDGTLFTFDSMKFNLQKHFGCSDMIILLAVSAPCGIYLLVGPIVSVLSKRYSFRLTIIIGSIGSAACTFILTMSRNLMEFIIIHGIIGSVFFAWFIFRSSIVVISFYFDKKRAIVNGFVMAGGNIGALIFYPWSKYVMETFGWQRALLTLAFIMLTCILFGTIMKPLKPERVPIQRTDDIIKTKPDLTTASSTDDANMPSSFYNHAMNTNDQINAPDVSNLIVTSSHGGTNTISPSRRPSSNANVSHLFGVPDAENACRPLDKKDVLFTGSKQQFHTAQSNTYAPSMINFSILKNCQMLLIYIGNVFSMVGYGLSIVNLVLLAVYGHGLDIRSALRLRNVFEFFYTLGLLSGGFMTMIPHLSALRVHNTFLFIAGIVTVLAAYANNFITLALYAGVFGFAIAPHASLLLSVICDCAGLDRYITAISVLLLVRGVSKSIGVFATDHHVISKIGYFVSYRNSYNLAFMLGGAMIIISAFLHMCLSRVQLERLQEKKVVEKEMENIDV</sequence>
<dbReference type="InterPro" id="IPR011701">
    <property type="entry name" value="MFS"/>
</dbReference>
<dbReference type="InterPro" id="IPR050327">
    <property type="entry name" value="Proton-linked_MCT"/>
</dbReference>
<dbReference type="Proteomes" id="UP000663887">
    <property type="component" value="Unassembled WGS sequence"/>
</dbReference>
<name>A0A816NQL0_9BILA</name>
<dbReference type="Pfam" id="PF07690">
    <property type="entry name" value="MFS_1"/>
    <property type="match status" value="1"/>
</dbReference>
<feature type="transmembrane region" description="Helical" evidence="1">
    <location>
        <begin position="126"/>
        <end position="153"/>
    </location>
</feature>
<evidence type="ECO:0008006" key="5">
    <source>
        <dbReference type="Google" id="ProtNLM"/>
    </source>
</evidence>
<keyword evidence="1" id="KW-0812">Transmembrane</keyword>
<dbReference type="PANTHER" id="PTHR11360:SF297">
    <property type="entry name" value="MFS DOMAIN-CONTAINING PROTEIN"/>
    <property type="match status" value="1"/>
</dbReference>
<gene>
    <name evidence="3" type="ORF">UXM345_LOCUS25306</name>
    <name evidence="2" type="ORF">XDN619_LOCUS6245</name>
</gene>
<keyword evidence="1" id="KW-0472">Membrane</keyword>
<feature type="transmembrane region" description="Helical" evidence="1">
    <location>
        <begin position="192"/>
        <end position="210"/>
    </location>
</feature>
<feature type="transmembrane region" description="Helical" evidence="1">
    <location>
        <begin position="389"/>
        <end position="407"/>
    </location>
</feature>
<dbReference type="AlphaFoldDB" id="A0A816NQL0"/>
<evidence type="ECO:0000313" key="2">
    <source>
        <dbReference type="EMBL" id="CAF2038375.1"/>
    </source>
</evidence>
<feature type="transmembrane region" description="Helical" evidence="1">
    <location>
        <begin position="101"/>
        <end position="120"/>
    </location>
</feature>
<proteinExistence type="predicted"/>
<keyword evidence="1" id="KW-1133">Transmembrane helix</keyword>
<dbReference type="InterPro" id="IPR036259">
    <property type="entry name" value="MFS_trans_sf"/>
</dbReference>
<dbReference type="Proteomes" id="UP000663842">
    <property type="component" value="Unassembled WGS sequence"/>
</dbReference>
<feature type="transmembrane region" description="Helical" evidence="1">
    <location>
        <begin position="160"/>
        <end position="180"/>
    </location>
</feature>
<evidence type="ECO:0000313" key="3">
    <source>
        <dbReference type="EMBL" id="CAF4154207.1"/>
    </source>
</evidence>
<feature type="transmembrane region" description="Helical" evidence="1">
    <location>
        <begin position="414"/>
        <end position="430"/>
    </location>
</feature>
<evidence type="ECO:0000313" key="4">
    <source>
        <dbReference type="Proteomes" id="UP000663887"/>
    </source>
</evidence>
<evidence type="ECO:0000256" key="1">
    <source>
        <dbReference type="SAM" id="Phobius"/>
    </source>
</evidence>